<keyword evidence="2" id="KW-0949">S-adenosyl-L-methionine</keyword>
<dbReference type="SUPFAM" id="SSF52242">
    <property type="entry name" value="Cobalamin (vitamin B12)-binding domain"/>
    <property type="match status" value="1"/>
</dbReference>
<dbReference type="PANTHER" id="PTHR43409">
    <property type="entry name" value="ANAEROBIC MAGNESIUM-PROTOPORPHYRIN IX MONOMETHYL ESTER CYCLASE-RELATED"/>
    <property type="match status" value="1"/>
</dbReference>
<dbReference type="GO" id="GO:0046872">
    <property type="term" value="F:metal ion binding"/>
    <property type="evidence" value="ECO:0007669"/>
    <property type="project" value="UniProtKB-KW"/>
</dbReference>
<name>A0A975BLZ4_9BACT</name>
<evidence type="ECO:0000256" key="4">
    <source>
        <dbReference type="ARBA" id="ARBA00023004"/>
    </source>
</evidence>
<reference evidence="8" key="1">
    <citation type="journal article" date="2021" name="Microb. Physiol.">
        <title>Proteogenomic Insights into the Physiology of Marine, Sulfate-Reducing, Filamentous Desulfonema limicola and Desulfonema magnum.</title>
        <authorList>
            <person name="Schnaars V."/>
            <person name="Wohlbrand L."/>
            <person name="Scheve S."/>
            <person name="Hinrichs C."/>
            <person name="Reinhardt R."/>
            <person name="Rabus R."/>
        </authorList>
    </citation>
    <scope>NUCLEOTIDE SEQUENCE</scope>
    <source>
        <strain evidence="8">4be13</strain>
    </source>
</reference>
<gene>
    <name evidence="8" type="ORF">dnm_039460</name>
</gene>
<evidence type="ECO:0000313" key="9">
    <source>
        <dbReference type="Proteomes" id="UP000663722"/>
    </source>
</evidence>
<dbReference type="InterPro" id="IPR034466">
    <property type="entry name" value="Methyltransferase_Class_B"/>
</dbReference>
<sequence length="510" mass="58823">MTKIAIIFPTPIATIPTGLTYVIKRFKQNGFDVRVFINTFKKFKNMDQIKNDVIDSFNPDVVGLSYGTYNILEVYRLQRLCKEGGYFVIAGGPHPSIGAEESLRHGADIVFRGEAELGIDDFCRWFTDGQDKTMLVKIRGASYIDSEGRVQHNKKPRRLMKTDELGEMDVSSIDLEPFTVADGSVKGLNVISCGRGCPFRCSFCSHSDWYAWGKRSVDSIIAEMVHKNEEYGITHFWMSDETFTIHKDRIHEFCKRLRNEKLPFTWDAGTRINCVDESLLKTMKEGGMTKITYGVESADDETLKKVNKGYSAKDAYETVLMTGKLGIPMYINLMTGFPWESVEHVENNIRFIKTVEKYVYCFQLYGAVIPYPDTGIYDEYHDIYGFTNWWMQEEFQDAGMVIYQNVANPYKVSTFFQRNLYDDTYVAEDYFFKFDKPYKQAVAKMGFLIGWKAICAQYNSPVKCYFKYAVGRGSQLLYEIFPRLEKRIVGSLIKTNKIHEVRLTGKFVEE</sequence>
<evidence type="ECO:0000256" key="1">
    <source>
        <dbReference type="ARBA" id="ARBA00001966"/>
    </source>
</evidence>
<dbReference type="RefSeq" id="WP_207682909.1">
    <property type="nucleotide sequence ID" value="NZ_CP061800.1"/>
</dbReference>
<evidence type="ECO:0000259" key="7">
    <source>
        <dbReference type="PROSITE" id="PS51918"/>
    </source>
</evidence>
<keyword evidence="5" id="KW-0411">Iron-sulfur</keyword>
<dbReference type="GO" id="GO:0003824">
    <property type="term" value="F:catalytic activity"/>
    <property type="evidence" value="ECO:0007669"/>
    <property type="project" value="InterPro"/>
</dbReference>
<feature type="domain" description="Radical SAM core" evidence="7">
    <location>
        <begin position="183"/>
        <end position="387"/>
    </location>
</feature>
<dbReference type="SMART" id="SM00729">
    <property type="entry name" value="Elp3"/>
    <property type="match status" value="1"/>
</dbReference>
<dbReference type="AlphaFoldDB" id="A0A975BLZ4"/>
<dbReference type="SUPFAM" id="SSF102114">
    <property type="entry name" value="Radical SAM enzymes"/>
    <property type="match status" value="1"/>
</dbReference>
<dbReference type="KEGG" id="dmm:dnm_039460"/>
<keyword evidence="3" id="KW-0479">Metal-binding</keyword>
<evidence type="ECO:0000256" key="2">
    <source>
        <dbReference type="ARBA" id="ARBA00022691"/>
    </source>
</evidence>
<evidence type="ECO:0000256" key="3">
    <source>
        <dbReference type="ARBA" id="ARBA00022723"/>
    </source>
</evidence>
<organism evidence="8 9">
    <name type="scientific">Desulfonema magnum</name>
    <dbReference type="NCBI Taxonomy" id="45655"/>
    <lineage>
        <taxon>Bacteria</taxon>
        <taxon>Pseudomonadati</taxon>
        <taxon>Thermodesulfobacteriota</taxon>
        <taxon>Desulfobacteria</taxon>
        <taxon>Desulfobacterales</taxon>
        <taxon>Desulfococcaceae</taxon>
        <taxon>Desulfonema</taxon>
    </lineage>
</organism>
<keyword evidence="9" id="KW-1185">Reference proteome</keyword>
<dbReference type="InterPro" id="IPR036724">
    <property type="entry name" value="Cobalamin-bd_sf"/>
</dbReference>
<dbReference type="InterPro" id="IPR006158">
    <property type="entry name" value="Cobalamin-bd"/>
</dbReference>
<dbReference type="InterPro" id="IPR006638">
    <property type="entry name" value="Elp3/MiaA/NifB-like_rSAM"/>
</dbReference>
<protein>
    <submittedName>
        <fullName evidence="8">Radical SAM domain-containing protein</fullName>
    </submittedName>
</protein>
<accession>A0A975BLZ4</accession>
<feature type="domain" description="B12-binding" evidence="6">
    <location>
        <begin position="1"/>
        <end position="133"/>
    </location>
</feature>
<evidence type="ECO:0000259" key="6">
    <source>
        <dbReference type="PROSITE" id="PS51332"/>
    </source>
</evidence>
<dbReference type="Proteomes" id="UP000663722">
    <property type="component" value="Chromosome"/>
</dbReference>
<dbReference type="SFLD" id="SFLDG01123">
    <property type="entry name" value="methyltransferase_(Class_B)"/>
    <property type="match status" value="1"/>
</dbReference>
<dbReference type="CDD" id="cd01335">
    <property type="entry name" value="Radical_SAM"/>
    <property type="match status" value="1"/>
</dbReference>
<keyword evidence="4" id="KW-0408">Iron</keyword>
<dbReference type="GO" id="GO:0031419">
    <property type="term" value="F:cobalamin binding"/>
    <property type="evidence" value="ECO:0007669"/>
    <property type="project" value="InterPro"/>
</dbReference>
<dbReference type="InterPro" id="IPR058240">
    <property type="entry name" value="rSAM_sf"/>
</dbReference>
<proteinExistence type="predicted"/>
<dbReference type="PROSITE" id="PS51918">
    <property type="entry name" value="RADICAL_SAM"/>
    <property type="match status" value="1"/>
</dbReference>
<dbReference type="SFLD" id="SFLDG01082">
    <property type="entry name" value="B12-binding_domain_containing"/>
    <property type="match status" value="1"/>
</dbReference>
<dbReference type="SFLD" id="SFLDS00029">
    <property type="entry name" value="Radical_SAM"/>
    <property type="match status" value="1"/>
</dbReference>
<dbReference type="Pfam" id="PF04055">
    <property type="entry name" value="Radical_SAM"/>
    <property type="match status" value="1"/>
</dbReference>
<dbReference type="InterPro" id="IPR023404">
    <property type="entry name" value="rSAM_horseshoe"/>
</dbReference>
<comment type="cofactor">
    <cofactor evidence="1">
        <name>[4Fe-4S] cluster</name>
        <dbReference type="ChEBI" id="CHEBI:49883"/>
    </cofactor>
</comment>
<dbReference type="Gene3D" id="3.80.30.20">
    <property type="entry name" value="tm_1862 like domain"/>
    <property type="match status" value="1"/>
</dbReference>
<dbReference type="InterPro" id="IPR007197">
    <property type="entry name" value="rSAM"/>
</dbReference>
<evidence type="ECO:0000313" key="8">
    <source>
        <dbReference type="EMBL" id="QTA87906.1"/>
    </source>
</evidence>
<dbReference type="EMBL" id="CP061800">
    <property type="protein sequence ID" value="QTA87906.1"/>
    <property type="molecule type" value="Genomic_DNA"/>
</dbReference>
<evidence type="ECO:0000256" key="5">
    <source>
        <dbReference type="ARBA" id="ARBA00023014"/>
    </source>
</evidence>
<dbReference type="Gene3D" id="3.40.50.280">
    <property type="entry name" value="Cobalamin-binding domain"/>
    <property type="match status" value="1"/>
</dbReference>
<dbReference type="Pfam" id="PF02310">
    <property type="entry name" value="B12-binding"/>
    <property type="match status" value="1"/>
</dbReference>
<dbReference type="InterPro" id="IPR051198">
    <property type="entry name" value="BchE-like"/>
</dbReference>
<dbReference type="GO" id="GO:0051539">
    <property type="term" value="F:4 iron, 4 sulfur cluster binding"/>
    <property type="evidence" value="ECO:0007669"/>
    <property type="project" value="UniProtKB-KW"/>
</dbReference>
<dbReference type="PROSITE" id="PS51332">
    <property type="entry name" value="B12_BINDING"/>
    <property type="match status" value="1"/>
</dbReference>